<sequence length="60" mass="6709">MKDTTNIRADVTLNYQKLEEVTSVKFVGATLSNDGTSTSEVRVRLSMDTAAMVRLSRLWT</sequence>
<dbReference type="EMBL" id="JAIWYP010000013">
    <property type="protein sequence ID" value="KAH3719533.1"/>
    <property type="molecule type" value="Genomic_DNA"/>
</dbReference>
<evidence type="ECO:0000313" key="1">
    <source>
        <dbReference type="EMBL" id="KAH3719533.1"/>
    </source>
</evidence>
<dbReference type="AlphaFoldDB" id="A0A9D4C9Q2"/>
<accession>A0A9D4C9Q2</accession>
<dbReference type="Proteomes" id="UP000828390">
    <property type="component" value="Unassembled WGS sequence"/>
</dbReference>
<gene>
    <name evidence="1" type="ORF">DPMN_062370</name>
</gene>
<name>A0A9D4C9Q2_DREPO</name>
<protein>
    <submittedName>
        <fullName evidence="1">Uncharacterized protein</fullName>
    </submittedName>
</protein>
<reference evidence="1" key="2">
    <citation type="submission" date="2020-11" db="EMBL/GenBank/DDBJ databases">
        <authorList>
            <person name="McCartney M.A."/>
            <person name="Auch B."/>
            <person name="Kono T."/>
            <person name="Mallez S."/>
            <person name="Becker A."/>
            <person name="Gohl D.M."/>
            <person name="Silverstein K.A.T."/>
            <person name="Koren S."/>
            <person name="Bechman K.B."/>
            <person name="Herman A."/>
            <person name="Abrahante J.E."/>
            <person name="Garbe J."/>
        </authorList>
    </citation>
    <scope>NUCLEOTIDE SEQUENCE</scope>
    <source>
        <strain evidence="1">Duluth1</strain>
        <tissue evidence="1">Whole animal</tissue>
    </source>
</reference>
<evidence type="ECO:0000313" key="2">
    <source>
        <dbReference type="Proteomes" id="UP000828390"/>
    </source>
</evidence>
<keyword evidence="2" id="KW-1185">Reference proteome</keyword>
<organism evidence="1 2">
    <name type="scientific">Dreissena polymorpha</name>
    <name type="common">Zebra mussel</name>
    <name type="synonym">Mytilus polymorpha</name>
    <dbReference type="NCBI Taxonomy" id="45954"/>
    <lineage>
        <taxon>Eukaryota</taxon>
        <taxon>Metazoa</taxon>
        <taxon>Spiralia</taxon>
        <taxon>Lophotrochozoa</taxon>
        <taxon>Mollusca</taxon>
        <taxon>Bivalvia</taxon>
        <taxon>Autobranchia</taxon>
        <taxon>Heteroconchia</taxon>
        <taxon>Euheterodonta</taxon>
        <taxon>Imparidentia</taxon>
        <taxon>Neoheterodontei</taxon>
        <taxon>Myida</taxon>
        <taxon>Dreissenoidea</taxon>
        <taxon>Dreissenidae</taxon>
        <taxon>Dreissena</taxon>
    </lineage>
</organism>
<proteinExistence type="predicted"/>
<reference evidence="1" key="1">
    <citation type="journal article" date="2019" name="bioRxiv">
        <title>The Genome of the Zebra Mussel, Dreissena polymorpha: A Resource for Invasive Species Research.</title>
        <authorList>
            <person name="McCartney M.A."/>
            <person name="Auch B."/>
            <person name="Kono T."/>
            <person name="Mallez S."/>
            <person name="Zhang Y."/>
            <person name="Obille A."/>
            <person name="Becker A."/>
            <person name="Abrahante J.E."/>
            <person name="Garbe J."/>
            <person name="Badalamenti J.P."/>
            <person name="Herman A."/>
            <person name="Mangelson H."/>
            <person name="Liachko I."/>
            <person name="Sullivan S."/>
            <person name="Sone E.D."/>
            <person name="Koren S."/>
            <person name="Silverstein K.A.T."/>
            <person name="Beckman K.B."/>
            <person name="Gohl D.M."/>
        </authorList>
    </citation>
    <scope>NUCLEOTIDE SEQUENCE</scope>
    <source>
        <strain evidence="1">Duluth1</strain>
        <tissue evidence="1">Whole animal</tissue>
    </source>
</reference>
<comment type="caution">
    <text evidence="1">The sequence shown here is derived from an EMBL/GenBank/DDBJ whole genome shotgun (WGS) entry which is preliminary data.</text>
</comment>